<organism evidence="2 3">
    <name type="scientific">Candidatus Woesebacteria bacterium RBG_16_34_12</name>
    <dbReference type="NCBI Taxonomy" id="1802480"/>
    <lineage>
        <taxon>Bacteria</taxon>
        <taxon>Candidatus Woeseibacteriota</taxon>
    </lineage>
</organism>
<evidence type="ECO:0000256" key="1">
    <source>
        <dbReference type="SAM" id="Phobius"/>
    </source>
</evidence>
<keyword evidence="1" id="KW-0812">Transmembrane</keyword>
<evidence type="ECO:0000313" key="2">
    <source>
        <dbReference type="EMBL" id="OGM11902.1"/>
    </source>
</evidence>
<protein>
    <recommendedName>
        <fullName evidence="4">DUF4446 domain-containing protein</fullName>
    </recommendedName>
</protein>
<proteinExistence type="predicted"/>
<dbReference type="Proteomes" id="UP000177053">
    <property type="component" value="Unassembled WGS sequence"/>
</dbReference>
<dbReference type="AlphaFoldDB" id="A0A1F7XA52"/>
<accession>A0A1F7XA52</accession>
<sequence>MGLDNIILIVLVIWNIALTATLLWIFNYYKKLTHEVNKGNLIKVLDRVILNETRNSESIKKIKSEIKRLDTENLIHVQKQGLIRFNPFNELGGDHSFALCLLDGKNDGIILTGLHTRERTRVYLKQIKKGKTKLNLSTEENKALVKALSS</sequence>
<comment type="caution">
    <text evidence="2">The sequence shown here is derived from an EMBL/GenBank/DDBJ whole genome shotgun (WGS) entry which is preliminary data.</text>
</comment>
<keyword evidence="1" id="KW-0472">Membrane</keyword>
<name>A0A1F7XA52_9BACT</name>
<gene>
    <name evidence="2" type="ORF">A2Z22_01570</name>
</gene>
<keyword evidence="1" id="KW-1133">Transmembrane helix</keyword>
<dbReference type="InterPro" id="IPR027981">
    <property type="entry name" value="DUF4446"/>
</dbReference>
<reference evidence="2 3" key="1">
    <citation type="journal article" date="2016" name="Nat. Commun.">
        <title>Thousands of microbial genomes shed light on interconnected biogeochemical processes in an aquifer system.</title>
        <authorList>
            <person name="Anantharaman K."/>
            <person name="Brown C.T."/>
            <person name="Hug L.A."/>
            <person name="Sharon I."/>
            <person name="Castelle C.J."/>
            <person name="Probst A.J."/>
            <person name="Thomas B.C."/>
            <person name="Singh A."/>
            <person name="Wilkins M.J."/>
            <person name="Karaoz U."/>
            <person name="Brodie E.L."/>
            <person name="Williams K.H."/>
            <person name="Hubbard S.S."/>
            <person name="Banfield J.F."/>
        </authorList>
    </citation>
    <scope>NUCLEOTIDE SEQUENCE [LARGE SCALE GENOMIC DNA]</scope>
</reference>
<dbReference type="Pfam" id="PF14584">
    <property type="entry name" value="DUF4446"/>
    <property type="match status" value="1"/>
</dbReference>
<evidence type="ECO:0008006" key="4">
    <source>
        <dbReference type="Google" id="ProtNLM"/>
    </source>
</evidence>
<feature type="transmembrane region" description="Helical" evidence="1">
    <location>
        <begin position="6"/>
        <end position="29"/>
    </location>
</feature>
<dbReference type="EMBL" id="MGFS01000007">
    <property type="protein sequence ID" value="OGM11902.1"/>
    <property type="molecule type" value="Genomic_DNA"/>
</dbReference>
<evidence type="ECO:0000313" key="3">
    <source>
        <dbReference type="Proteomes" id="UP000177053"/>
    </source>
</evidence>